<dbReference type="SUPFAM" id="SSF52922">
    <property type="entry name" value="TK C-terminal domain-like"/>
    <property type="match status" value="1"/>
</dbReference>
<reference evidence="2" key="1">
    <citation type="submission" date="2022-12" db="EMBL/GenBank/DDBJ databases">
        <title>New Phytohabitans aurantiacus sp. RD004123 nov., an actinomycete isolated from soil.</title>
        <authorList>
            <person name="Triningsih D.W."/>
            <person name="Harunari E."/>
            <person name="Igarashi Y."/>
        </authorList>
    </citation>
    <scope>NUCLEOTIDE SEQUENCE</scope>
    <source>
        <strain evidence="2">RD004123</strain>
    </source>
</reference>
<dbReference type="InterPro" id="IPR005475">
    <property type="entry name" value="Transketolase-like_Pyr-bd"/>
</dbReference>
<feature type="domain" description="Transketolase-like pyrimidine-binding" evidence="1">
    <location>
        <begin position="9"/>
        <end position="172"/>
    </location>
</feature>
<evidence type="ECO:0000259" key="1">
    <source>
        <dbReference type="SMART" id="SM00861"/>
    </source>
</evidence>
<dbReference type="InterPro" id="IPR051157">
    <property type="entry name" value="PDH/Transketolase"/>
</dbReference>
<dbReference type="SUPFAM" id="SSF52518">
    <property type="entry name" value="Thiamin diphosphate-binding fold (THDP-binding)"/>
    <property type="match status" value="1"/>
</dbReference>
<evidence type="ECO:0000313" key="2">
    <source>
        <dbReference type="EMBL" id="GLI02614.1"/>
    </source>
</evidence>
<dbReference type="PANTHER" id="PTHR43825">
    <property type="entry name" value="PYRUVATE DEHYDROGENASE E1 COMPONENT"/>
    <property type="match status" value="1"/>
</dbReference>
<dbReference type="SMART" id="SM00861">
    <property type="entry name" value="Transket_pyr"/>
    <property type="match status" value="1"/>
</dbReference>
<gene>
    <name evidence="2" type="ORF">Pa4123_78920</name>
</gene>
<dbReference type="Proteomes" id="UP001144280">
    <property type="component" value="Unassembled WGS sequence"/>
</dbReference>
<evidence type="ECO:0000313" key="3">
    <source>
        <dbReference type="Proteomes" id="UP001144280"/>
    </source>
</evidence>
<accession>A0ABQ5R770</accession>
<dbReference type="Gene3D" id="3.40.50.920">
    <property type="match status" value="1"/>
</dbReference>
<sequence length="331" mass="34498">MPEPAPANRPTRNAYRDRLVALLPQHPGLVCLDTDTGLFTGVDFGPAADRYINLGIAESNLMGMAAGLAASGFQPFVNTMATFAATRAVEAVKIDIAYNALPVRIMATHGGLSAGHFGPTHHSLEDLAVMRALPNMTVVVPADAAATEVAVEESLDLPSPLYLRLGRKATPPLPPAAEPPRIGVAQVLRSGRDVLLVCCGPHPVLAALAAADRLAGAGVAAAVLNMHTLKPLDAERLCAYAAGVPLVVTVEEHWRSGGLGGAVAETLAEQGPARVLRIGVADVFATVVGGHDALVTHYGITADAIFTRVLDGLDPHTPATRRDETNVDRMP</sequence>
<dbReference type="InterPro" id="IPR033248">
    <property type="entry name" value="Transketolase_C"/>
</dbReference>
<comment type="caution">
    <text evidence="2">The sequence shown here is derived from an EMBL/GenBank/DDBJ whole genome shotgun (WGS) entry which is preliminary data.</text>
</comment>
<organism evidence="2 3">
    <name type="scientific">Phytohabitans aurantiacus</name>
    <dbReference type="NCBI Taxonomy" id="3016789"/>
    <lineage>
        <taxon>Bacteria</taxon>
        <taxon>Bacillati</taxon>
        <taxon>Actinomycetota</taxon>
        <taxon>Actinomycetes</taxon>
        <taxon>Micromonosporales</taxon>
        <taxon>Micromonosporaceae</taxon>
    </lineage>
</organism>
<dbReference type="Gene3D" id="3.40.50.970">
    <property type="match status" value="1"/>
</dbReference>
<proteinExistence type="predicted"/>
<dbReference type="Pfam" id="PF02779">
    <property type="entry name" value="Transket_pyr"/>
    <property type="match status" value="1"/>
</dbReference>
<dbReference type="EMBL" id="BSDI01000065">
    <property type="protein sequence ID" value="GLI02614.1"/>
    <property type="molecule type" value="Genomic_DNA"/>
</dbReference>
<dbReference type="CDD" id="cd07033">
    <property type="entry name" value="TPP_PYR_DXS_TK_like"/>
    <property type="match status" value="1"/>
</dbReference>
<dbReference type="RefSeq" id="WP_281904220.1">
    <property type="nucleotide sequence ID" value="NZ_BSDI01000065.1"/>
</dbReference>
<protein>
    <submittedName>
        <fullName evidence="2">Transketolase</fullName>
    </submittedName>
</protein>
<dbReference type="InterPro" id="IPR029061">
    <property type="entry name" value="THDP-binding"/>
</dbReference>
<name>A0ABQ5R770_9ACTN</name>
<keyword evidence="3" id="KW-1185">Reference proteome</keyword>
<dbReference type="Pfam" id="PF02780">
    <property type="entry name" value="Transketolase_C"/>
    <property type="match status" value="1"/>
</dbReference>
<dbReference type="InterPro" id="IPR009014">
    <property type="entry name" value="Transketo_C/PFOR_II"/>
</dbReference>
<dbReference type="PANTHER" id="PTHR43825:SF5">
    <property type="entry name" value="HYPOTHETICAL TRANSKETOLASE FAMILY PROTEIN"/>
    <property type="match status" value="1"/>
</dbReference>